<feature type="non-terminal residue" evidence="2">
    <location>
        <position position="45"/>
    </location>
</feature>
<protein>
    <submittedName>
        <fullName evidence="2">Zinc-containing alcohol dehydrogenase superfamily protein</fullName>
    </submittedName>
</protein>
<evidence type="ECO:0000313" key="2">
    <source>
        <dbReference type="EMBL" id="EGH49500.1"/>
    </source>
</evidence>
<comment type="caution">
    <text evidence="2">The sequence shown here is derived from an EMBL/GenBank/DDBJ whole genome shotgun (WGS) entry which is preliminary data.</text>
</comment>
<dbReference type="AlphaFoldDB" id="F3GQZ7"/>
<evidence type="ECO:0000259" key="1">
    <source>
        <dbReference type="Pfam" id="PF00107"/>
    </source>
</evidence>
<proteinExistence type="predicted"/>
<organism evidence="2 3">
    <name type="scientific">Pseudomonas syringae pv. pisi str. 1704B</name>
    <dbReference type="NCBI Taxonomy" id="629263"/>
    <lineage>
        <taxon>Bacteria</taxon>
        <taxon>Pseudomonadati</taxon>
        <taxon>Pseudomonadota</taxon>
        <taxon>Gammaproteobacteria</taxon>
        <taxon>Pseudomonadales</taxon>
        <taxon>Pseudomonadaceae</taxon>
        <taxon>Pseudomonas</taxon>
        <taxon>Pseudomonas syringae</taxon>
    </lineage>
</organism>
<feature type="non-terminal residue" evidence="2">
    <location>
        <position position="1"/>
    </location>
</feature>
<dbReference type="Pfam" id="PF00107">
    <property type="entry name" value="ADH_zinc_N"/>
    <property type="match status" value="1"/>
</dbReference>
<gene>
    <name evidence="2" type="ORF">PSYPI_46836</name>
</gene>
<dbReference type="InterPro" id="IPR013149">
    <property type="entry name" value="ADH-like_C"/>
</dbReference>
<dbReference type="Proteomes" id="UP000004986">
    <property type="component" value="Unassembled WGS sequence"/>
</dbReference>
<accession>F3GQZ7</accession>
<dbReference type="Gene3D" id="3.40.50.720">
    <property type="entry name" value="NAD(P)-binding Rossmann-like Domain"/>
    <property type="match status" value="1"/>
</dbReference>
<feature type="domain" description="Alcohol dehydrogenase-like C-terminal" evidence="1">
    <location>
        <begin position="1"/>
        <end position="45"/>
    </location>
</feature>
<dbReference type="SUPFAM" id="SSF51735">
    <property type="entry name" value="NAD(P)-binding Rossmann-fold domains"/>
    <property type="match status" value="1"/>
</dbReference>
<keyword evidence="3" id="KW-1185">Reference proteome</keyword>
<evidence type="ECO:0000313" key="3">
    <source>
        <dbReference type="Proteomes" id="UP000004986"/>
    </source>
</evidence>
<sequence>VIAAASSAQKLEVARNAGADELINYSETSLKDEVKRLTHGNGADV</sequence>
<name>F3GQZ7_PSESJ</name>
<reference evidence="2 3" key="1">
    <citation type="journal article" date="2011" name="PLoS Pathog.">
        <title>Dynamic evolution of pathogenicity revealed by sequencing and comparative genomics of 19 Pseudomonas syringae isolates.</title>
        <authorList>
            <person name="Baltrus D.A."/>
            <person name="Nishimura M.T."/>
            <person name="Romanchuk A."/>
            <person name="Chang J.H."/>
            <person name="Mukhtar M.S."/>
            <person name="Cherkis K."/>
            <person name="Roach J."/>
            <person name="Grant S.R."/>
            <person name="Jones C.D."/>
            <person name="Dangl J.L."/>
        </authorList>
    </citation>
    <scope>NUCLEOTIDE SEQUENCE [LARGE SCALE GENOMIC DNA]</scope>
    <source>
        <strain evidence="2 3">1704B</strain>
    </source>
</reference>
<dbReference type="InterPro" id="IPR036291">
    <property type="entry name" value="NAD(P)-bd_dom_sf"/>
</dbReference>
<dbReference type="HOGENOM" id="CLU_3226660_0_0_6"/>
<dbReference type="EMBL" id="AEAI01004345">
    <property type="protein sequence ID" value="EGH49500.1"/>
    <property type="molecule type" value="Genomic_DNA"/>
</dbReference>